<feature type="non-terminal residue" evidence="1">
    <location>
        <position position="1"/>
    </location>
</feature>
<protein>
    <submittedName>
        <fullName evidence="1">Uncharacterized protein</fullName>
    </submittedName>
</protein>
<reference evidence="1" key="1">
    <citation type="submission" date="2024-09" db="EMBL/GenBank/DDBJ databases">
        <title>Black Yeasts Isolated from many extreme environments.</title>
        <authorList>
            <person name="Coleine C."/>
            <person name="Stajich J.E."/>
            <person name="Selbmann L."/>
        </authorList>
    </citation>
    <scope>NUCLEOTIDE SEQUENCE</scope>
    <source>
        <strain evidence="1">CCFEE 5737</strain>
    </source>
</reference>
<keyword evidence="2" id="KW-1185">Reference proteome</keyword>
<sequence>TEVVDINPHTRDIEFHGNTSSVAFLDRVREDYANEDVRTRGARQRRGSIISTFHNDTFPPQQDSIAAWNNNTEDHFFTPQSYIFLDTYFNNLHYIHPIIDQTSFLQRCEDLWRGNAVRQSRSFIALYFSIMSLGALIRTWTEQKILGMGRFEWSRMLFEKAQIALGRPGTLNDLEAVQAYFLMAKVCQNEISPNLAYTYLGMAIRTSLSIGINRNTAPKHTDGYPSADLMSRTWWGLYSLEVELSFALGRPDSLGMDEYHTRPMPPVDDSEIAILTRMIDMSHIMRAVSVAVYLHKIPLAHRLARALQIRSDMIAWIGKLPERIRPSIDGISSSGGTLEDPQWARLQRLVLQIRFHNVEMLLLRPFVLHASKKDPSETLHPTLSDSVTLCTNAAVRTVEILYETCRTHIFFRTWWYNVTYLTFAASILLFRAAHPSASDAGPQPDYTTLIQKSLSILDLMSESVVARKTADVVRQMLIRGTERASGTPNSTQAQLAANAPSLEDLSPATAQMVEEAFQTDMPRLGPGLFDGGFWEDGFNFDDMMGGIDPDQDFPNDFSYPTS</sequence>
<evidence type="ECO:0000313" key="2">
    <source>
        <dbReference type="Proteomes" id="UP001186974"/>
    </source>
</evidence>
<proteinExistence type="predicted"/>
<evidence type="ECO:0000313" key="1">
    <source>
        <dbReference type="EMBL" id="KAK3061927.1"/>
    </source>
</evidence>
<gene>
    <name evidence="1" type="ORF">LTS18_005163</name>
</gene>
<organism evidence="1 2">
    <name type="scientific">Coniosporium uncinatum</name>
    <dbReference type="NCBI Taxonomy" id="93489"/>
    <lineage>
        <taxon>Eukaryota</taxon>
        <taxon>Fungi</taxon>
        <taxon>Dikarya</taxon>
        <taxon>Ascomycota</taxon>
        <taxon>Pezizomycotina</taxon>
        <taxon>Dothideomycetes</taxon>
        <taxon>Dothideomycetes incertae sedis</taxon>
        <taxon>Coniosporium</taxon>
    </lineage>
</organism>
<dbReference type="EMBL" id="JAWDJW010007558">
    <property type="protein sequence ID" value="KAK3061927.1"/>
    <property type="molecule type" value="Genomic_DNA"/>
</dbReference>
<dbReference type="Proteomes" id="UP001186974">
    <property type="component" value="Unassembled WGS sequence"/>
</dbReference>
<accession>A0ACC3D588</accession>
<name>A0ACC3D588_9PEZI</name>
<comment type="caution">
    <text evidence="1">The sequence shown here is derived from an EMBL/GenBank/DDBJ whole genome shotgun (WGS) entry which is preliminary data.</text>
</comment>